<organism evidence="9 10">
    <name type="scientific">Solirubrobacter ginsenosidimutans</name>
    <dbReference type="NCBI Taxonomy" id="490573"/>
    <lineage>
        <taxon>Bacteria</taxon>
        <taxon>Bacillati</taxon>
        <taxon>Actinomycetota</taxon>
        <taxon>Thermoleophilia</taxon>
        <taxon>Solirubrobacterales</taxon>
        <taxon>Solirubrobacteraceae</taxon>
        <taxon>Solirubrobacter</taxon>
    </lineage>
</organism>
<dbReference type="GO" id="GO:0018104">
    <property type="term" value="P:peptidoglycan-protein cross-linking"/>
    <property type="evidence" value="ECO:0007669"/>
    <property type="project" value="TreeGrafter"/>
</dbReference>
<evidence type="ECO:0000256" key="4">
    <source>
        <dbReference type="ARBA" id="ARBA00022984"/>
    </source>
</evidence>
<reference evidence="9" key="1">
    <citation type="submission" date="2022-10" db="EMBL/GenBank/DDBJ databases">
        <title>The WGS of Solirubrobacter ginsenosidimutans DSM 21036.</title>
        <authorList>
            <person name="Jiang Z."/>
        </authorList>
    </citation>
    <scope>NUCLEOTIDE SEQUENCE</scope>
    <source>
        <strain evidence="9">DSM 21036</strain>
    </source>
</reference>
<dbReference type="Gene3D" id="2.40.440.10">
    <property type="entry name" value="L,D-transpeptidase catalytic domain-like"/>
    <property type="match status" value="1"/>
</dbReference>
<gene>
    <name evidence="9" type="ORF">OM076_26370</name>
</gene>
<evidence type="ECO:0000256" key="5">
    <source>
        <dbReference type="ARBA" id="ARBA00023316"/>
    </source>
</evidence>
<evidence type="ECO:0000256" key="2">
    <source>
        <dbReference type="ARBA" id="ARBA00022679"/>
    </source>
</evidence>
<evidence type="ECO:0000256" key="7">
    <source>
        <dbReference type="SAM" id="SignalP"/>
    </source>
</evidence>
<sequence length="238" mass="25198">MSRLRAACALAVTCAVAFPAAAQAVELPAHPQPGAKSAWTARVLEPVDALERPGEGAALQTFGRHAPYWGGPNVLLVLDAKTVDGVDYLKVLLKQMPAGSSGWIEADRVKLARTTRRVVVDLSSRTVTIREAGKALLRARAVIGAPSTPTPVGQFAIDAPVNQPADSNLGRRILAIAAYSRALARYQGGIPQTAFHAYEKLGSPLGTAASHGCIRVAQHTLDRLLKLAPRGTPVLIRR</sequence>
<proteinExistence type="predicted"/>
<feature type="chain" id="PRO_5040859741" evidence="7">
    <location>
        <begin position="25"/>
        <end position="238"/>
    </location>
</feature>
<dbReference type="AlphaFoldDB" id="A0A9X3N2U9"/>
<feature type="domain" description="L,D-TPase catalytic" evidence="8">
    <location>
        <begin position="116"/>
        <end position="237"/>
    </location>
</feature>
<keyword evidence="5 6" id="KW-0961">Cell wall biogenesis/degradation</keyword>
<feature type="signal peptide" evidence="7">
    <location>
        <begin position="1"/>
        <end position="24"/>
    </location>
</feature>
<evidence type="ECO:0000313" key="9">
    <source>
        <dbReference type="EMBL" id="MDA0163823.1"/>
    </source>
</evidence>
<keyword evidence="2" id="KW-0808">Transferase</keyword>
<dbReference type="GO" id="GO:0071972">
    <property type="term" value="F:peptidoglycan L,D-transpeptidase activity"/>
    <property type="evidence" value="ECO:0007669"/>
    <property type="project" value="TreeGrafter"/>
</dbReference>
<name>A0A9X3N2U9_9ACTN</name>
<dbReference type="Proteomes" id="UP001149140">
    <property type="component" value="Unassembled WGS sequence"/>
</dbReference>
<comment type="pathway">
    <text evidence="1 6">Cell wall biogenesis; peptidoglycan biosynthesis.</text>
</comment>
<dbReference type="CDD" id="cd16913">
    <property type="entry name" value="YkuD_like"/>
    <property type="match status" value="1"/>
</dbReference>
<keyword evidence="3 6" id="KW-0133">Cell shape</keyword>
<dbReference type="EMBL" id="JAPDOD010000028">
    <property type="protein sequence ID" value="MDA0163823.1"/>
    <property type="molecule type" value="Genomic_DNA"/>
</dbReference>
<evidence type="ECO:0000259" key="8">
    <source>
        <dbReference type="PROSITE" id="PS52029"/>
    </source>
</evidence>
<keyword evidence="4 6" id="KW-0573">Peptidoglycan synthesis</keyword>
<dbReference type="GO" id="GO:0071555">
    <property type="term" value="P:cell wall organization"/>
    <property type="evidence" value="ECO:0007669"/>
    <property type="project" value="UniProtKB-UniRule"/>
</dbReference>
<dbReference type="InterPro" id="IPR050979">
    <property type="entry name" value="LD-transpeptidase"/>
</dbReference>
<evidence type="ECO:0000256" key="6">
    <source>
        <dbReference type="PROSITE-ProRule" id="PRU01373"/>
    </source>
</evidence>
<dbReference type="InterPro" id="IPR038063">
    <property type="entry name" value="Transpep_catalytic_dom"/>
</dbReference>
<protein>
    <submittedName>
        <fullName evidence="9">L,D-transpeptidase</fullName>
    </submittedName>
</protein>
<evidence type="ECO:0000256" key="3">
    <source>
        <dbReference type="ARBA" id="ARBA00022960"/>
    </source>
</evidence>
<feature type="active site" description="Proton donor/acceptor" evidence="6">
    <location>
        <position position="196"/>
    </location>
</feature>
<dbReference type="RefSeq" id="WP_270043072.1">
    <property type="nucleotide sequence ID" value="NZ_JAPDOD010000028.1"/>
</dbReference>
<dbReference type="SUPFAM" id="SSF141523">
    <property type="entry name" value="L,D-transpeptidase catalytic domain-like"/>
    <property type="match status" value="1"/>
</dbReference>
<feature type="active site" description="Nucleophile" evidence="6">
    <location>
        <position position="213"/>
    </location>
</feature>
<evidence type="ECO:0000256" key="1">
    <source>
        <dbReference type="ARBA" id="ARBA00004752"/>
    </source>
</evidence>
<dbReference type="InterPro" id="IPR005490">
    <property type="entry name" value="LD_TPept_cat_dom"/>
</dbReference>
<comment type="caution">
    <text evidence="9">The sequence shown here is derived from an EMBL/GenBank/DDBJ whole genome shotgun (WGS) entry which is preliminary data.</text>
</comment>
<dbReference type="GO" id="GO:0008360">
    <property type="term" value="P:regulation of cell shape"/>
    <property type="evidence" value="ECO:0007669"/>
    <property type="project" value="UniProtKB-UniRule"/>
</dbReference>
<dbReference type="PANTHER" id="PTHR30582">
    <property type="entry name" value="L,D-TRANSPEPTIDASE"/>
    <property type="match status" value="1"/>
</dbReference>
<dbReference type="PANTHER" id="PTHR30582:SF2">
    <property type="entry name" value="L,D-TRANSPEPTIDASE YCIB-RELATED"/>
    <property type="match status" value="1"/>
</dbReference>
<keyword evidence="7" id="KW-0732">Signal</keyword>
<dbReference type="Pfam" id="PF03734">
    <property type="entry name" value="YkuD"/>
    <property type="match status" value="1"/>
</dbReference>
<evidence type="ECO:0000313" key="10">
    <source>
        <dbReference type="Proteomes" id="UP001149140"/>
    </source>
</evidence>
<keyword evidence="10" id="KW-1185">Reference proteome</keyword>
<dbReference type="GO" id="GO:0016740">
    <property type="term" value="F:transferase activity"/>
    <property type="evidence" value="ECO:0007669"/>
    <property type="project" value="UniProtKB-KW"/>
</dbReference>
<dbReference type="GO" id="GO:0005576">
    <property type="term" value="C:extracellular region"/>
    <property type="evidence" value="ECO:0007669"/>
    <property type="project" value="TreeGrafter"/>
</dbReference>
<accession>A0A9X3N2U9</accession>
<dbReference type="PROSITE" id="PS52029">
    <property type="entry name" value="LD_TPASE"/>
    <property type="match status" value="1"/>
</dbReference>